<dbReference type="SUPFAM" id="SSF47413">
    <property type="entry name" value="lambda repressor-like DNA-binding domains"/>
    <property type="match status" value="1"/>
</dbReference>
<dbReference type="AlphaFoldDB" id="A0A379AR59"/>
<proteinExistence type="predicted"/>
<dbReference type="Proteomes" id="UP000255098">
    <property type="component" value="Unassembled WGS sequence"/>
</dbReference>
<evidence type="ECO:0000313" key="3">
    <source>
        <dbReference type="Proteomes" id="UP000255098"/>
    </source>
</evidence>
<dbReference type="SMART" id="SM00530">
    <property type="entry name" value="HTH_XRE"/>
    <property type="match status" value="1"/>
</dbReference>
<dbReference type="PROSITE" id="PS50943">
    <property type="entry name" value="HTH_CROC1"/>
    <property type="match status" value="1"/>
</dbReference>
<feature type="domain" description="HTH cro/C1-type" evidence="1">
    <location>
        <begin position="35"/>
        <end position="89"/>
    </location>
</feature>
<dbReference type="RefSeq" id="WP_115249416.1">
    <property type="nucleotide sequence ID" value="NZ_JBMMEG010000003.1"/>
</dbReference>
<dbReference type="EMBL" id="UGSP01000001">
    <property type="protein sequence ID" value="SUB24177.1"/>
    <property type="molecule type" value="Genomic_DNA"/>
</dbReference>
<name>A0A379AR59_AVIAV</name>
<evidence type="ECO:0000259" key="1">
    <source>
        <dbReference type="PROSITE" id="PS50943"/>
    </source>
</evidence>
<accession>A0A379AR59</accession>
<reference evidence="2 3" key="1">
    <citation type="submission" date="2018-06" db="EMBL/GenBank/DDBJ databases">
        <authorList>
            <consortium name="Pathogen Informatics"/>
            <person name="Doyle S."/>
        </authorList>
    </citation>
    <scope>NUCLEOTIDE SEQUENCE [LARGE SCALE GENOMIC DNA]</scope>
    <source>
        <strain evidence="3">NCTC 11297</strain>
    </source>
</reference>
<dbReference type="InterPro" id="IPR010982">
    <property type="entry name" value="Lambda_DNA-bd_dom_sf"/>
</dbReference>
<dbReference type="Gene3D" id="1.10.260.40">
    <property type="entry name" value="lambda repressor-like DNA-binding domains"/>
    <property type="match status" value="1"/>
</dbReference>
<dbReference type="Pfam" id="PF01381">
    <property type="entry name" value="HTH_3"/>
    <property type="match status" value="1"/>
</dbReference>
<dbReference type="CDD" id="cd00093">
    <property type="entry name" value="HTH_XRE"/>
    <property type="match status" value="1"/>
</dbReference>
<dbReference type="InterPro" id="IPR001387">
    <property type="entry name" value="Cro/C1-type_HTH"/>
</dbReference>
<sequence length="102" mass="11442">MTKYTTLDELISQETTETQQKIKEMSDELILETGLAMLREKLALSQREMAEAIGVSQSAIAQLEQRGNDVKLSTLKRYVEKMGGELSLTVKMPSGYSQIFPI</sequence>
<protein>
    <submittedName>
        <fullName evidence="2">Antitoxin HigA</fullName>
    </submittedName>
</protein>
<dbReference type="GeneID" id="300133414"/>
<evidence type="ECO:0000313" key="2">
    <source>
        <dbReference type="EMBL" id="SUB24177.1"/>
    </source>
</evidence>
<gene>
    <name evidence="2" type="primary">higA</name>
    <name evidence="2" type="ORF">NCTC11297_01206</name>
</gene>
<keyword evidence="3" id="KW-1185">Reference proteome</keyword>
<organism evidence="2 3">
    <name type="scientific">Avibacterium avium</name>
    <name type="common">Pasteurella avium</name>
    <dbReference type="NCBI Taxonomy" id="751"/>
    <lineage>
        <taxon>Bacteria</taxon>
        <taxon>Pseudomonadati</taxon>
        <taxon>Pseudomonadota</taxon>
        <taxon>Gammaproteobacteria</taxon>
        <taxon>Pasteurellales</taxon>
        <taxon>Pasteurellaceae</taxon>
        <taxon>Avibacterium</taxon>
    </lineage>
</organism>
<dbReference type="GO" id="GO:0003677">
    <property type="term" value="F:DNA binding"/>
    <property type="evidence" value="ECO:0007669"/>
    <property type="project" value="InterPro"/>
</dbReference>